<protein>
    <submittedName>
        <fullName evidence="1">Uncharacterized protein</fullName>
    </submittedName>
</protein>
<sequence length="75" mass="8617">MVCARLWLNVFRSRGKVALITCDFVRDVSGKSHVIRPFSYCLNYVPFSFEVIHVNTMKISRSSQNSSSSDMVLER</sequence>
<name>A0ACB8YBU7_ARCLA</name>
<reference evidence="2" key="1">
    <citation type="journal article" date="2022" name="Mol. Ecol. Resour.">
        <title>The genomes of chicory, endive, great burdock and yacon provide insights into Asteraceae palaeo-polyploidization history and plant inulin production.</title>
        <authorList>
            <person name="Fan W."/>
            <person name="Wang S."/>
            <person name="Wang H."/>
            <person name="Wang A."/>
            <person name="Jiang F."/>
            <person name="Liu H."/>
            <person name="Zhao H."/>
            <person name="Xu D."/>
            <person name="Zhang Y."/>
        </authorList>
    </citation>
    <scope>NUCLEOTIDE SEQUENCE [LARGE SCALE GENOMIC DNA]</scope>
    <source>
        <strain evidence="2">cv. Niubang</strain>
    </source>
</reference>
<reference evidence="1 2" key="2">
    <citation type="journal article" date="2022" name="Mol. Ecol. Resour.">
        <title>The genomes of chicory, endive, great burdock and yacon provide insights into Asteraceae paleo-polyploidization history and plant inulin production.</title>
        <authorList>
            <person name="Fan W."/>
            <person name="Wang S."/>
            <person name="Wang H."/>
            <person name="Wang A."/>
            <person name="Jiang F."/>
            <person name="Liu H."/>
            <person name="Zhao H."/>
            <person name="Xu D."/>
            <person name="Zhang Y."/>
        </authorList>
    </citation>
    <scope>NUCLEOTIDE SEQUENCE [LARGE SCALE GENOMIC DNA]</scope>
    <source>
        <strain evidence="2">cv. Niubang</strain>
    </source>
</reference>
<comment type="caution">
    <text evidence="1">The sequence shown here is derived from an EMBL/GenBank/DDBJ whole genome shotgun (WGS) entry which is preliminary data.</text>
</comment>
<dbReference type="Proteomes" id="UP001055879">
    <property type="component" value="Linkage Group LG13"/>
</dbReference>
<evidence type="ECO:0000313" key="2">
    <source>
        <dbReference type="Proteomes" id="UP001055879"/>
    </source>
</evidence>
<evidence type="ECO:0000313" key="1">
    <source>
        <dbReference type="EMBL" id="KAI3681098.1"/>
    </source>
</evidence>
<accession>A0ACB8YBU7</accession>
<dbReference type="EMBL" id="CM042059">
    <property type="protein sequence ID" value="KAI3681098.1"/>
    <property type="molecule type" value="Genomic_DNA"/>
</dbReference>
<proteinExistence type="predicted"/>
<gene>
    <name evidence="1" type="ORF">L6452_35880</name>
</gene>
<keyword evidence="2" id="KW-1185">Reference proteome</keyword>
<organism evidence="1 2">
    <name type="scientific">Arctium lappa</name>
    <name type="common">Greater burdock</name>
    <name type="synonym">Lappa major</name>
    <dbReference type="NCBI Taxonomy" id="4217"/>
    <lineage>
        <taxon>Eukaryota</taxon>
        <taxon>Viridiplantae</taxon>
        <taxon>Streptophyta</taxon>
        <taxon>Embryophyta</taxon>
        <taxon>Tracheophyta</taxon>
        <taxon>Spermatophyta</taxon>
        <taxon>Magnoliopsida</taxon>
        <taxon>eudicotyledons</taxon>
        <taxon>Gunneridae</taxon>
        <taxon>Pentapetalae</taxon>
        <taxon>asterids</taxon>
        <taxon>campanulids</taxon>
        <taxon>Asterales</taxon>
        <taxon>Asteraceae</taxon>
        <taxon>Carduoideae</taxon>
        <taxon>Cardueae</taxon>
        <taxon>Arctiinae</taxon>
        <taxon>Arctium</taxon>
    </lineage>
</organism>